<evidence type="ECO:0000313" key="4">
    <source>
        <dbReference type="Proteomes" id="UP000002640"/>
    </source>
</evidence>
<keyword evidence="2" id="KW-0812">Transmembrane</keyword>
<name>G4Z7E2_PHYSP</name>
<dbReference type="AlphaFoldDB" id="G4Z7E2"/>
<dbReference type="EMBL" id="JH159153">
    <property type="protein sequence ID" value="EGZ19650.1"/>
    <property type="molecule type" value="Genomic_DNA"/>
</dbReference>
<keyword evidence="2" id="KW-0472">Membrane</keyword>
<sequence>IQWHVSLLSGPDPGLHNSNNTIFQYEWDLANNLSWLCSTCVLRICALGVDSGSNESLCIRSDGQTTSNKSSRRLQTTSVEGSGSSDVVTFRIVRKALECSCGLAHESFLLAAVIIGACIPVVVLLAEPLVTFYRDRQVFGLFARRDGPVRPVIAGYSSKSATRKGRTVLLLVTLALGVACGFVAAQITTTNFLTEKGAIVVLWVVTFAIAMASGVLVYCTLVCFVVFGVRWWRERAHERREPSGVSEFQTSLLSEVSNASDTSPK</sequence>
<evidence type="ECO:0000256" key="2">
    <source>
        <dbReference type="SAM" id="Phobius"/>
    </source>
</evidence>
<gene>
    <name evidence="3" type="ORF">PHYSODRAFT_489572</name>
</gene>
<dbReference type="OMA" id="WSCERAR"/>
<evidence type="ECO:0000313" key="3">
    <source>
        <dbReference type="EMBL" id="EGZ19650.1"/>
    </source>
</evidence>
<dbReference type="GeneID" id="20656445"/>
<evidence type="ECO:0000256" key="1">
    <source>
        <dbReference type="SAM" id="MobiDB-lite"/>
    </source>
</evidence>
<organism evidence="3 4">
    <name type="scientific">Phytophthora sojae (strain P6497)</name>
    <name type="common">Soybean stem and root rot agent</name>
    <name type="synonym">Phytophthora megasperma f. sp. glycines</name>
    <dbReference type="NCBI Taxonomy" id="1094619"/>
    <lineage>
        <taxon>Eukaryota</taxon>
        <taxon>Sar</taxon>
        <taxon>Stramenopiles</taxon>
        <taxon>Oomycota</taxon>
        <taxon>Peronosporomycetes</taxon>
        <taxon>Peronosporales</taxon>
        <taxon>Peronosporaceae</taxon>
        <taxon>Phytophthora</taxon>
    </lineage>
</organism>
<dbReference type="KEGG" id="psoj:PHYSODRAFT_489572"/>
<keyword evidence="4" id="KW-1185">Reference proteome</keyword>
<accession>G4Z7E2</accession>
<dbReference type="InParanoid" id="G4Z7E2"/>
<feature type="non-terminal residue" evidence="3">
    <location>
        <position position="1"/>
    </location>
</feature>
<dbReference type="RefSeq" id="XP_009522367.1">
    <property type="nucleotide sequence ID" value="XM_009524072.1"/>
</dbReference>
<evidence type="ECO:0008006" key="5">
    <source>
        <dbReference type="Google" id="ProtNLM"/>
    </source>
</evidence>
<feature type="transmembrane region" description="Helical" evidence="2">
    <location>
        <begin position="199"/>
        <end position="232"/>
    </location>
</feature>
<feature type="transmembrane region" description="Helical" evidence="2">
    <location>
        <begin position="168"/>
        <end position="187"/>
    </location>
</feature>
<protein>
    <recommendedName>
        <fullName evidence="5">Transmembrane protein</fullName>
    </recommendedName>
</protein>
<feature type="region of interest" description="Disordered" evidence="1">
    <location>
        <begin position="61"/>
        <end position="81"/>
    </location>
</feature>
<proteinExistence type="predicted"/>
<feature type="transmembrane region" description="Helical" evidence="2">
    <location>
        <begin position="108"/>
        <end position="126"/>
    </location>
</feature>
<keyword evidence="2" id="KW-1133">Transmembrane helix</keyword>
<reference evidence="3 4" key="1">
    <citation type="journal article" date="2006" name="Science">
        <title>Phytophthora genome sequences uncover evolutionary origins and mechanisms of pathogenesis.</title>
        <authorList>
            <person name="Tyler B.M."/>
            <person name="Tripathy S."/>
            <person name="Zhang X."/>
            <person name="Dehal P."/>
            <person name="Jiang R.H."/>
            <person name="Aerts A."/>
            <person name="Arredondo F.D."/>
            <person name="Baxter L."/>
            <person name="Bensasson D."/>
            <person name="Beynon J.L."/>
            <person name="Chapman J."/>
            <person name="Damasceno C.M."/>
            <person name="Dorrance A.E."/>
            <person name="Dou D."/>
            <person name="Dickerman A.W."/>
            <person name="Dubchak I.L."/>
            <person name="Garbelotto M."/>
            <person name="Gijzen M."/>
            <person name="Gordon S.G."/>
            <person name="Govers F."/>
            <person name="Grunwald N.J."/>
            <person name="Huang W."/>
            <person name="Ivors K.L."/>
            <person name="Jones R.W."/>
            <person name="Kamoun S."/>
            <person name="Krampis K."/>
            <person name="Lamour K.H."/>
            <person name="Lee M.K."/>
            <person name="McDonald W.H."/>
            <person name="Medina M."/>
            <person name="Meijer H.J."/>
            <person name="Nordberg E.K."/>
            <person name="Maclean D.J."/>
            <person name="Ospina-Giraldo M.D."/>
            <person name="Morris P.F."/>
            <person name="Phuntumart V."/>
            <person name="Putnam N.H."/>
            <person name="Rash S."/>
            <person name="Rose J.K."/>
            <person name="Sakihama Y."/>
            <person name="Salamov A.A."/>
            <person name="Savidor A."/>
            <person name="Scheuring C.F."/>
            <person name="Smith B.M."/>
            <person name="Sobral B.W."/>
            <person name="Terry A."/>
            <person name="Torto-Alalibo T.A."/>
            <person name="Win J."/>
            <person name="Xu Z."/>
            <person name="Zhang H."/>
            <person name="Grigoriev I.V."/>
            <person name="Rokhsar D.S."/>
            <person name="Boore J.L."/>
        </authorList>
    </citation>
    <scope>NUCLEOTIDE SEQUENCE [LARGE SCALE GENOMIC DNA]</scope>
    <source>
        <strain evidence="3 4">P6497</strain>
    </source>
</reference>
<dbReference type="Proteomes" id="UP000002640">
    <property type="component" value="Unassembled WGS sequence"/>
</dbReference>